<dbReference type="InterPro" id="IPR008183">
    <property type="entry name" value="Aldose_1/G6P_1-epimerase"/>
</dbReference>
<dbReference type="InterPro" id="IPR014718">
    <property type="entry name" value="GH-type_carb-bd"/>
</dbReference>
<dbReference type="PANTHER" id="PTHR10091">
    <property type="entry name" value="ALDOSE-1-EPIMERASE"/>
    <property type="match status" value="1"/>
</dbReference>
<dbReference type="Gene3D" id="2.70.98.10">
    <property type="match status" value="1"/>
</dbReference>
<dbReference type="Proteomes" id="UP001189429">
    <property type="component" value="Unassembled WGS sequence"/>
</dbReference>
<protein>
    <recommendedName>
        <fullName evidence="4">Aldose 1-epimerase</fullName>
    </recommendedName>
</protein>
<sequence length="212" mass="23089">MCPFFPYLFRASKSSELDPPHFTPGPEPAPRAGPADFNLAGHPQDGEIVDVMDHHLAMTCEAFTVVDSTSIPTGEIRHVAGTPFDFTGAGRKIGSAIEDSCEQLEFGRGYDHNFVLPEAPQGTMQLCARVSEPTSGRTLECRTTEPGVQFYTGNFMDAKNGSGKGQPLAHRTGFCLETQRFPDSPNHPSFPSTRLGPGEIYQSATEYRFSAE</sequence>
<gene>
    <name evidence="2" type="ORF">PCOR1329_LOCUS11660</name>
</gene>
<evidence type="ECO:0000313" key="2">
    <source>
        <dbReference type="EMBL" id="CAK0804997.1"/>
    </source>
</evidence>
<dbReference type="SUPFAM" id="SSF74650">
    <property type="entry name" value="Galactose mutarotase-like"/>
    <property type="match status" value="1"/>
</dbReference>
<name>A0ABN9QG84_9DINO</name>
<evidence type="ECO:0000313" key="3">
    <source>
        <dbReference type="Proteomes" id="UP001189429"/>
    </source>
</evidence>
<comment type="caution">
    <text evidence="2">The sequence shown here is derived from an EMBL/GenBank/DDBJ whole genome shotgun (WGS) entry which is preliminary data.</text>
</comment>
<reference evidence="2" key="1">
    <citation type="submission" date="2023-10" db="EMBL/GenBank/DDBJ databases">
        <authorList>
            <person name="Chen Y."/>
            <person name="Shah S."/>
            <person name="Dougan E. K."/>
            <person name="Thang M."/>
            <person name="Chan C."/>
        </authorList>
    </citation>
    <scope>NUCLEOTIDE SEQUENCE [LARGE SCALE GENOMIC DNA]</scope>
</reference>
<dbReference type="EMBL" id="CAUYUJ010003359">
    <property type="protein sequence ID" value="CAK0804997.1"/>
    <property type="molecule type" value="Genomic_DNA"/>
</dbReference>
<keyword evidence="3" id="KW-1185">Reference proteome</keyword>
<dbReference type="PANTHER" id="PTHR10091:SF0">
    <property type="entry name" value="GALACTOSE MUTAROTASE"/>
    <property type="match status" value="1"/>
</dbReference>
<proteinExistence type="predicted"/>
<feature type="region of interest" description="Disordered" evidence="1">
    <location>
        <begin position="16"/>
        <end position="42"/>
    </location>
</feature>
<evidence type="ECO:0008006" key="4">
    <source>
        <dbReference type="Google" id="ProtNLM"/>
    </source>
</evidence>
<feature type="compositionally biased region" description="Pro residues" evidence="1">
    <location>
        <begin position="21"/>
        <end position="31"/>
    </location>
</feature>
<accession>A0ABN9QG84</accession>
<organism evidence="2 3">
    <name type="scientific">Prorocentrum cordatum</name>
    <dbReference type="NCBI Taxonomy" id="2364126"/>
    <lineage>
        <taxon>Eukaryota</taxon>
        <taxon>Sar</taxon>
        <taxon>Alveolata</taxon>
        <taxon>Dinophyceae</taxon>
        <taxon>Prorocentrales</taxon>
        <taxon>Prorocentraceae</taxon>
        <taxon>Prorocentrum</taxon>
    </lineage>
</organism>
<dbReference type="Pfam" id="PF01263">
    <property type="entry name" value="Aldose_epim"/>
    <property type="match status" value="1"/>
</dbReference>
<dbReference type="InterPro" id="IPR011013">
    <property type="entry name" value="Gal_mutarotase_sf_dom"/>
</dbReference>
<evidence type="ECO:0000256" key="1">
    <source>
        <dbReference type="SAM" id="MobiDB-lite"/>
    </source>
</evidence>